<keyword evidence="1" id="KW-0472">Membrane</keyword>
<dbReference type="Proteomes" id="UP000243753">
    <property type="component" value="Chromosome"/>
</dbReference>
<feature type="transmembrane region" description="Helical" evidence="1">
    <location>
        <begin position="73"/>
        <end position="94"/>
    </location>
</feature>
<evidence type="ECO:0000313" key="2">
    <source>
        <dbReference type="EMBL" id="ATA93718.1"/>
    </source>
</evidence>
<dbReference type="EMBL" id="CP022389">
    <property type="protein sequence ID" value="ATA93718.1"/>
    <property type="molecule type" value="Genomic_DNA"/>
</dbReference>
<dbReference type="AlphaFoldDB" id="A0AAC9Z360"/>
<dbReference type="RefSeq" id="WP_095918748.1">
    <property type="nucleotide sequence ID" value="NZ_CP022389.1"/>
</dbReference>
<sequence length="137" mass="15876">MVAKIHRGSNLLGVLLYNHNKLDKQEAVILHTQNIIQLVNGNIGTSEITRSFAPYLFANQKTEKQPNGVKYSFLERVIICFFIKLYITNVLFFLGELNILKNLTTHLKHYPILYLKVIRFFGLVKKIMSFYAFALIL</sequence>
<protein>
    <submittedName>
        <fullName evidence="2">Uncharacterized protein</fullName>
    </submittedName>
</protein>
<accession>A0AAC9Z360</accession>
<proteinExistence type="predicted"/>
<keyword evidence="1" id="KW-1133">Transmembrane helix</keyword>
<evidence type="ECO:0000313" key="3">
    <source>
        <dbReference type="Proteomes" id="UP000243753"/>
    </source>
</evidence>
<keyword evidence="1" id="KW-0812">Transmembrane</keyword>
<feature type="transmembrane region" description="Helical" evidence="1">
    <location>
        <begin position="114"/>
        <end position="136"/>
    </location>
</feature>
<organism evidence="2 3">
    <name type="scientific">Capnocytophaga canimorsus</name>
    <dbReference type="NCBI Taxonomy" id="28188"/>
    <lineage>
        <taxon>Bacteria</taxon>
        <taxon>Pseudomonadati</taxon>
        <taxon>Bacteroidota</taxon>
        <taxon>Flavobacteriia</taxon>
        <taxon>Flavobacteriales</taxon>
        <taxon>Flavobacteriaceae</taxon>
        <taxon>Capnocytophaga</taxon>
    </lineage>
</organism>
<name>A0AAC9Z360_9FLAO</name>
<evidence type="ECO:0000256" key="1">
    <source>
        <dbReference type="SAM" id="Phobius"/>
    </source>
</evidence>
<gene>
    <name evidence="2" type="ORF">CGC54_04880</name>
</gene>
<reference evidence="3" key="1">
    <citation type="submission" date="2017-06" db="EMBL/GenBank/DDBJ databases">
        <title>Capnocytophaga spp. assemblies.</title>
        <authorList>
            <person name="Gulvik C.A."/>
        </authorList>
    </citation>
    <scope>NUCLEOTIDE SEQUENCE [LARGE SCALE GENOMIC DNA]</scope>
    <source>
        <strain evidence="3">H3936</strain>
    </source>
</reference>